<proteinExistence type="predicted"/>
<dbReference type="EMBL" id="CP159307">
    <property type="protein sequence ID" value="XCH32633.1"/>
    <property type="molecule type" value="Genomic_DNA"/>
</dbReference>
<dbReference type="PANTHER" id="PTHR43032">
    <property type="entry name" value="PROTEIN-METHIONINE-SULFOXIDE REDUCTASE"/>
    <property type="match status" value="1"/>
</dbReference>
<dbReference type="InterPro" id="IPR000572">
    <property type="entry name" value="OxRdtase_Mopterin-bd_dom"/>
</dbReference>
<protein>
    <submittedName>
        <fullName evidence="2">Molybdopterin-dependent oxidoreductase</fullName>
    </submittedName>
</protein>
<gene>
    <name evidence="2" type="ORF">ABV300_05545</name>
</gene>
<sequence length="219" mass="25075">MKTLISATAAIAVMLLSWQVYQRYQPVSLDGVEIREYQGEMLSSVAKDFRENSIKGPQFIERESYRLEVSGLVNNPLSLSYSQLSEGFQDYQKVVTLYCVGGWDAKILWQGLKVEDLFIQAGLNLKANTVIFHAADGYTTSFPIEYLIENKILLAYKMNGVTIPPERGFPLILVAESKWGYKWIKWITKIELSDDINYQGYWESRGYSDSGDLDDDFFK</sequence>
<evidence type="ECO:0000313" key="2">
    <source>
        <dbReference type="EMBL" id="XCH32633.1"/>
    </source>
</evidence>
<dbReference type="InterPro" id="IPR036374">
    <property type="entry name" value="OxRdtase_Mopterin-bd_sf"/>
</dbReference>
<dbReference type="Gene3D" id="3.90.420.10">
    <property type="entry name" value="Oxidoreductase, molybdopterin-binding domain"/>
    <property type="match status" value="1"/>
</dbReference>
<organism evidence="2">
    <name type="scientific">Dehalogenimonas sp. 4OHTPN</name>
    <dbReference type="NCBI Taxonomy" id="3166643"/>
    <lineage>
        <taxon>Bacteria</taxon>
        <taxon>Bacillati</taxon>
        <taxon>Chloroflexota</taxon>
        <taxon>Dehalococcoidia</taxon>
        <taxon>Dehalococcoidales</taxon>
        <taxon>Dehalococcoidaceae</taxon>
        <taxon>Dehalogenimonas</taxon>
    </lineage>
</organism>
<evidence type="ECO:0000259" key="1">
    <source>
        <dbReference type="Pfam" id="PF00174"/>
    </source>
</evidence>
<name>A0AAU8GA03_9CHLR</name>
<dbReference type="SUPFAM" id="SSF56524">
    <property type="entry name" value="Oxidoreductase molybdopterin-binding domain"/>
    <property type="match status" value="1"/>
</dbReference>
<dbReference type="PANTHER" id="PTHR43032:SF2">
    <property type="entry name" value="BLL0505 PROTEIN"/>
    <property type="match status" value="1"/>
</dbReference>
<feature type="domain" description="Oxidoreductase molybdopterin-binding" evidence="1">
    <location>
        <begin position="60"/>
        <end position="202"/>
    </location>
</feature>
<dbReference type="AlphaFoldDB" id="A0AAU8GA03"/>
<dbReference type="CDD" id="cd00321">
    <property type="entry name" value="SO_family_Moco"/>
    <property type="match status" value="1"/>
</dbReference>
<dbReference type="RefSeq" id="WP_353713906.1">
    <property type="nucleotide sequence ID" value="NZ_CP159307.1"/>
</dbReference>
<reference evidence="2" key="1">
    <citation type="submission" date="2024-06" db="EMBL/GenBank/DDBJ databases">
        <title>A Novel Isolate, Dehalogenimonas sp. Strain 4OHTPN, Dechlorinates Aromatic 4 Hydroxy chlorothalonil by a Novel Reductive Dehalogenase.</title>
        <authorList>
            <person name="Liu G."/>
        </authorList>
    </citation>
    <scope>NUCLEOTIDE SEQUENCE</scope>
    <source>
        <strain evidence="2">4OHTPN</strain>
    </source>
</reference>
<dbReference type="Pfam" id="PF00174">
    <property type="entry name" value="Oxidored_molyb"/>
    <property type="match status" value="1"/>
</dbReference>
<accession>A0AAU8GA03</accession>